<keyword evidence="7" id="KW-0479">Metal-binding</keyword>
<dbReference type="GO" id="GO:0006508">
    <property type="term" value="P:proteolysis"/>
    <property type="evidence" value="ECO:0007669"/>
    <property type="project" value="UniProtKB-KW"/>
</dbReference>
<keyword evidence="5 10" id="KW-0031">Aminopeptidase</keyword>
<dbReference type="PRINTS" id="PR00919">
    <property type="entry name" value="THERMOPTASE"/>
</dbReference>
<protein>
    <submittedName>
        <fullName evidence="10">Aminopeptidase S (Leu, Val, Phe, Tyr preference)</fullName>
        <ecNumber evidence="10">3.4.11.24</ecNumber>
    </submittedName>
</protein>
<evidence type="ECO:0000256" key="7">
    <source>
        <dbReference type="ARBA" id="ARBA00022723"/>
    </source>
</evidence>
<comment type="cofactor">
    <cofactor evidence="1">
        <name>Co(2+)</name>
        <dbReference type="ChEBI" id="CHEBI:48828"/>
    </cofactor>
</comment>
<organism evidence="10">
    <name type="scientific">uncultured Thermoleophilia bacterium</name>
    <dbReference type="NCBI Taxonomy" id="1497501"/>
    <lineage>
        <taxon>Bacteria</taxon>
        <taxon>Bacillati</taxon>
        <taxon>Actinomycetota</taxon>
        <taxon>Thermoleophilia</taxon>
        <taxon>environmental samples</taxon>
    </lineage>
</organism>
<dbReference type="PANTHER" id="PTHR34448">
    <property type="entry name" value="AMINOPEPTIDASE"/>
    <property type="match status" value="1"/>
</dbReference>
<evidence type="ECO:0000256" key="8">
    <source>
        <dbReference type="ARBA" id="ARBA00022801"/>
    </source>
</evidence>
<evidence type="ECO:0000256" key="6">
    <source>
        <dbReference type="ARBA" id="ARBA00022670"/>
    </source>
</evidence>
<keyword evidence="9" id="KW-0482">Metalloprotease</keyword>
<dbReference type="SUPFAM" id="SSF144052">
    <property type="entry name" value="Thermophilic metalloprotease-like"/>
    <property type="match status" value="1"/>
</dbReference>
<evidence type="ECO:0000313" key="10">
    <source>
        <dbReference type="EMBL" id="CAA9543210.1"/>
    </source>
</evidence>
<evidence type="ECO:0000256" key="3">
    <source>
        <dbReference type="ARBA" id="ARBA00001947"/>
    </source>
</evidence>
<comment type="cofactor">
    <cofactor evidence="2">
        <name>Mg(2+)</name>
        <dbReference type="ChEBI" id="CHEBI:18420"/>
    </cofactor>
</comment>
<dbReference type="Pfam" id="PF02073">
    <property type="entry name" value="Peptidase_M29"/>
    <property type="match status" value="1"/>
</dbReference>
<comment type="cofactor">
    <cofactor evidence="3">
        <name>Zn(2+)</name>
        <dbReference type="ChEBI" id="CHEBI:29105"/>
    </cofactor>
</comment>
<dbReference type="AlphaFoldDB" id="A0A6J4UBH7"/>
<dbReference type="EC" id="3.4.11.24" evidence="10"/>
<gene>
    <name evidence="10" type="ORF">AVDCRST_MAG79-2050</name>
</gene>
<name>A0A6J4UBH7_9ACTN</name>
<keyword evidence="8 10" id="KW-0378">Hydrolase</keyword>
<accession>A0A6J4UBH7</accession>
<dbReference type="GO" id="GO:0046872">
    <property type="term" value="F:metal ion binding"/>
    <property type="evidence" value="ECO:0007669"/>
    <property type="project" value="UniProtKB-KW"/>
</dbReference>
<evidence type="ECO:0000256" key="4">
    <source>
        <dbReference type="ARBA" id="ARBA00008236"/>
    </source>
</evidence>
<reference evidence="10" key="1">
    <citation type="submission" date="2020-02" db="EMBL/GenBank/DDBJ databases">
        <authorList>
            <person name="Meier V. D."/>
        </authorList>
    </citation>
    <scope>NUCLEOTIDE SEQUENCE</scope>
    <source>
        <strain evidence="10">AVDCRST_MAG79</strain>
    </source>
</reference>
<dbReference type="EMBL" id="CADCWC010000306">
    <property type="protein sequence ID" value="CAA9543210.1"/>
    <property type="molecule type" value="Genomic_DNA"/>
</dbReference>
<keyword evidence="6" id="KW-0645">Protease</keyword>
<evidence type="ECO:0000256" key="2">
    <source>
        <dbReference type="ARBA" id="ARBA00001946"/>
    </source>
</evidence>
<dbReference type="InterPro" id="IPR052170">
    <property type="entry name" value="M29_Exopeptidase"/>
</dbReference>
<dbReference type="GO" id="GO:0004177">
    <property type="term" value="F:aminopeptidase activity"/>
    <property type="evidence" value="ECO:0007669"/>
    <property type="project" value="UniProtKB-KW"/>
</dbReference>
<proteinExistence type="inferred from homology"/>
<evidence type="ECO:0000256" key="5">
    <source>
        <dbReference type="ARBA" id="ARBA00022438"/>
    </source>
</evidence>
<sequence length="412" mass="44280">MTASTTPRVDIDASRRAYADLALRVGLGLRPGQTLAVTGDVEHAPLMQALTAAGYALGARYVDVLHHDARVRREHARAAPVESLGHVPAWLEARVEEVLAADGAYVSVTGAFDPSVFADVDPARLAQVVLPRVPAQTRVAVEGRAPWLVIGGPTGAWAEQVFGTPDLERLWAEVTHAVRLDEPDPAAAWTAHVRALDARRAQLDARRFDHLRFRGPGTDLAVGLLEGGRWIGVDSVAPDGRHYIANLPTEEVFTTPDRRRTEGTLRTTRPLTLRGVQVRDLELRFAGGRVVDVRASAGADAVRADLAADEHANQLGEVALVDGTSRVGQTGLVFHNTLFDENATSHVAWGAGYVDALPDVRDAGPDERRARGLNVSRTHVDVMLGGPEVDVDGVGRDGVAVPIIRDDVWQLA</sequence>
<dbReference type="InterPro" id="IPR035097">
    <property type="entry name" value="M29_N-terminal"/>
</dbReference>
<dbReference type="GO" id="GO:0008237">
    <property type="term" value="F:metallopeptidase activity"/>
    <property type="evidence" value="ECO:0007669"/>
    <property type="project" value="UniProtKB-KW"/>
</dbReference>
<comment type="similarity">
    <text evidence="4">Belongs to the peptidase M29 family.</text>
</comment>
<dbReference type="InterPro" id="IPR000787">
    <property type="entry name" value="Peptidase_M29"/>
</dbReference>
<evidence type="ECO:0000256" key="1">
    <source>
        <dbReference type="ARBA" id="ARBA00001941"/>
    </source>
</evidence>
<dbReference type="Gene3D" id="3.40.1830.10">
    <property type="entry name" value="Thermophilic metalloprotease (M29)"/>
    <property type="match status" value="1"/>
</dbReference>
<evidence type="ECO:0000256" key="9">
    <source>
        <dbReference type="ARBA" id="ARBA00023049"/>
    </source>
</evidence>
<dbReference type="PANTHER" id="PTHR34448:SF3">
    <property type="entry name" value="AMINOPEPTIDASE AMPS"/>
    <property type="match status" value="1"/>
</dbReference>